<accession>A0A3Q3N6J8</accession>
<dbReference type="InParanoid" id="A0A3Q3N6J8"/>
<keyword evidence="11" id="KW-1015">Disulfide bond</keyword>
<keyword evidence="5" id="KW-1003">Cell membrane</keyword>
<keyword evidence="9 17" id="KW-0862">Zinc</keyword>
<dbReference type="InterPro" id="IPR036398">
    <property type="entry name" value="CA_dom_sf"/>
</dbReference>
<evidence type="ECO:0000259" key="18">
    <source>
        <dbReference type="PROSITE" id="PS51144"/>
    </source>
</evidence>
<dbReference type="AlphaFoldDB" id="A0A3Q3N6J8"/>
<evidence type="ECO:0000256" key="5">
    <source>
        <dbReference type="ARBA" id="ARBA00022475"/>
    </source>
</evidence>
<dbReference type="InterPro" id="IPR041874">
    <property type="entry name" value="CA4/CA15"/>
</dbReference>
<proteinExistence type="inferred from homology"/>
<dbReference type="GO" id="GO:0005886">
    <property type="term" value="C:plasma membrane"/>
    <property type="evidence" value="ECO:0007669"/>
    <property type="project" value="UniProtKB-SubCell"/>
</dbReference>
<evidence type="ECO:0000256" key="8">
    <source>
        <dbReference type="ARBA" id="ARBA00022729"/>
    </source>
</evidence>
<keyword evidence="12" id="KW-0325">Glycoprotein</keyword>
<dbReference type="PANTHER" id="PTHR18952:SF95">
    <property type="entry name" value="CARBONIC ANHYDRASE 4"/>
    <property type="match status" value="1"/>
</dbReference>
<evidence type="ECO:0000313" key="19">
    <source>
        <dbReference type="Ensembl" id="ENSMAMP00000027889.1"/>
    </source>
</evidence>
<keyword evidence="13 17" id="KW-0456">Lyase</keyword>
<comment type="cofactor">
    <cofactor evidence="1 17">
        <name>Zn(2+)</name>
        <dbReference type="ChEBI" id="CHEBI:29105"/>
    </cofactor>
</comment>
<evidence type="ECO:0000256" key="3">
    <source>
        <dbReference type="ARBA" id="ARBA00010718"/>
    </source>
</evidence>
<dbReference type="GO" id="GO:0004089">
    <property type="term" value="F:carbonate dehydratase activity"/>
    <property type="evidence" value="ECO:0007669"/>
    <property type="project" value="UniProtKB-UniRule"/>
</dbReference>
<dbReference type="SUPFAM" id="SSF51069">
    <property type="entry name" value="Carbonic anhydrase"/>
    <property type="match status" value="1"/>
</dbReference>
<keyword evidence="14" id="KW-0449">Lipoprotein</keyword>
<dbReference type="GO" id="GO:0008270">
    <property type="term" value="F:zinc ion binding"/>
    <property type="evidence" value="ECO:0007669"/>
    <property type="project" value="UniProtKB-UniRule"/>
</dbReference>
<dbReference type="GO" id="GO:0098552">
    <property type="term" value="C:side of membrane"/>
    <property type="evidence" value="ECO:0007669"/>
    <property type="project" value="UniProtKB-KW"/>
</dbReference>
<evidence type="ECO:0000256" key="2">
    <source>
        <dbReference type="ARBA" id="ARBA00004609"/>
    </source>
</evidence>
<keyword evidence="10" id="KW-0472">Membrane</keyword>
<dbReference type="PROSITE" id="PS51144">
    <property type="entry name" value="ALPHA_CA_2"/>
    <property type="match status" value="1"/>
</dbReference>
<organism evidence="19 20">
    <name type="scientific">Mastacembelus armatus</name>
    <name type="common">zig-zag eel</name>
    <dbReference type="NCBI Taxonomy" id="205130"/>
    <lineage>
        <taxon>Eukaryota</taxon>
        <taxon>Metazoa</taxon>
        <taxon>Chordata</taxon>
        <taxon>Craniata</taxon>
        <taxon>Vertebrata</taxon>
        <taxon>Euteleostomi</taxon>
        <taxon>Actinopterygii</taxon>
        <taxon>Neopterygii</taxon>
        <taxon>Teleostei</taxon>
        <taxon>Neoteleostei</taxon>
        <taxon>Acanthomorphata</taxon>
        <taxon>Anabantaria</taxon>
        <taxon>Synbranchiformes</taxon>
        <taxon>Mastacembelidae</taxon>
        <taxon>Mastacembelus</taxon>
    </lineage>
</organism>
<evidence type="ECO:0000256" key="10">
    <source>
        <dbReference type="ARBA" id="ARBA00023136"/>
    </source>
</evidence>
<feature type="domain" description="Alpha-carbonic anhydrase" evidence="18">
    <location>
        <begin position="9"/>
        <end position="270"/>
    </location>
</feature>
<keyword evidence="20" id="KW-1185">Reference proteome</keyword>
<evidence type="ECO:0000256" key="12">
    <source>
        <dbReference type="ARBA" id="ARBA00023180"/>
    </source>
</evidence>
<evidence type="ECO:0000256" key="13">
    <source>
        <dbReference type="ARBA" id="ARBA00023239"/>
    </source>
</evidence>
<evidence type="ECO:0000256" key="7">
    <source>
        <dbReference type="ARBA" id="ARBA00022723"/>
    </source>
</evidence>
<evidence type="ECO:0000256" key="11">
    <source>
        <dbReference type="ARBA" id="ARBA00023157"/>
    </source>
</evidence>
<comment type="function">
    <text evidence="17">Reversible hydration of carbon dioxide.</text>
</comment>
<reference evidence="19" key="1">
    <citation type="submission" date="2025-08" db="UniProtKB">
        <authorList>
            <consortium name="Ensembl"/>
        </authorList>
    </citation>
    <scope>IDENTIFICATION</scope>
</reference>
<dbReference type="STRING" id="205130.ENSMAMP00000027889"/>
<dbReference type="CDD" id="cd03117">
    <property type="entry name" value="alpha_CA_IV_XV_like"/>
    <property type="match status" value="1"/>
</dbReference>
<dbReference type="Proteomes" id="UP000261640">
    <property type="component" value="Unplaced"/>
</dbReference>
<keyword evidence="6" id="KW-0336">GPI-anchor</keyword>
<sequence>MAYLQPTVPGWCYQPHNTCNDTCLGPEVWGEVYQQCNNRSQSPINIVTRRVLPDERLTPFQFIGYKDMFHGQLINNGHTVELNLPSSIKIKGGNLEVPYKAVQLHMHWGKEGGLGSEHTIDGEQFPMEMHIVHIKEEYTSLSQAKKDPIGLAVLGFFIEETTPANKKFDPLINALKNVTHPTNSTTLSSVSLDMFIPPQENLTKYFRYNGSLTTPNCSEAVVWTLFENTIFLSRKQLASFSQLRYSNGGEMTKTFRPVQPLNGRRVYHSRGHVDLVSPGLLILAGLVSSALFSHTTG</sequence>
<comment type="subcellular location">
    <subcellularLocation>
        <location evidence="2">Cell membrane</location>
        <topology evidence="2">Lipid-anchor</topology>
        <topology evidence="2">GPI-anchor</topology>
    </subcellularLocation>
</comment>
<reference evidence="19" key="2">
    <citation type="submission" date="2025-09" db="UniProtKB">
        <authorList>
            <consortium name="Ensembl"/>
        </authorList>
    </citation>
    <scope>IDENTIFICATION</scope>
</reference>
<protein>
    <recommendedName>
        <fullName evidence="17">Carbonic anhydrase</fullName>
        <ecNumber evidence="17">4.2.1.1</ecNumber>
    </recommendedName>
</protein>
<dbReference type="GeneTree" id="ENSGT00940000155690"/>
<evidence type="ECO:0000313" key="20">
    <source>
        <dbReference type="Proteomes" id="UP000261640"/>
    </source>
</evidence>
<evidence type="ECO:0000256" key="17">
    <source>
        <dbReference type="RuleBase" id="RU367011"/>
    </source>
</evidence>
<dbReference type="EC" id="4.2.1.1" evidence="17"/>
<comment type="subunit">
    <text evidence="4">Interacts with SLC4A4.</text>
</comment>
<comment type="similarity">
    <text evidence="3 17">Belongs to the alpha-carbonic anhydrase family.</text>
</comment>
<dbReference type="PROSITE" id="PS00162">
    <property type="entry name" value="ALPHA_CA_1"/>
    <property type="match status" value="1"/>
</dbReference>
<dbReference type="Ensembl" id="ENSMAMT00000028609.2">
    <property type="protein sequence ID" value="ENSMAMP00000027889.1"/>
    <property type="gene ID" value="ENSMAMG00000018731.2"/>
</dbReference>
<dbReference type="PANTHER" id="PTHR18952">
    <property type="entry name" value="CARBONIC ANHYDRASE"/>
    <property type="match status" value="1"/>
</dbReference>
<dbReference type="InterPro" id="IPR018338">
    <property type="entry name" value="Carbonic_anhydrase_a-class_CS"/>
</dbReference>
<dbReference type="SMART" id="SM01057">
    <property type="entry name" value="Carb_anhydrase"/>
    <property type="match status" value="1"/>
</dbReference>
<name>A0A3Q3N6J8_9TELE</name>
<dbReference type="InterPro" id="IPR023561">
    <property type="entry name" value="Carbonic_anhydrase_a-class"/>
</dbReference>
<evidence type="ECO:0000256" key="16">
    <source>
        <dbReference type="ARBA" id="ARBA00049061"/>
    </source>
</evidence>
<evidence type="ECO:0000256" key="4">
    <source>
        <dbReference type="ARBA" id="ARBA00011736"/>
    </source>
</evidence>
<evidence type="ECO:0000256" key="1">
    <source>
        <dbReference type="ARBA" id="ARBA00001947"/>
    </source>
</evidence>
<dbReference type="InterPro" id="IPR001148">
    <property type="entry name" value="CA_dom"/>
</dbReference>
<dbReference type="FunFam" id="3.10.200.10:FF:000003">
    <property type="entry name" value="Carbonic anhydrase 12"/>
    <property type="match status" value="1"/>
</dbReference>
<keyword evidence="8" id="KW-0732">Signal</keyword>
<evidence type="ECO:0000256" key="15">
    <source>
        <dbReference type="ARBA" id="ARBA00045603"/>
    </source>
</evidence>
<comment type="catalytic activity">
    <reaction evidence="16">
        <text>hydrogencarbonate + H(+) = CO2 + H2O</text>
        <dbReference type="Rhea" id="RHEA:10748"/>
        <dbReference type="ChEBI" id="CHEBI:15377"/>
        <dbReference type="ChEBI" id="CHEBI:15378"/>
        <dbReference type="ChEBI" id="CHEBI:16526"/>
        <dbReference type="ChEBI" id="CHEBI:17544"/>
        <dbReference type="EC" id="4.2.1.1"/>
    </reaction>
    <physiologicalReaction direction="left-to-right" evidence="16">
        <dbReference type="Rhea" id="RHEA:10749"/>
    </physiologicalReaction>
    <physiologicalReaction direction="right-to-left" evidence="16">
        <dbReference type="Rhea" id="RHEA:10750"/>
    </physiologicalReaction>
</comment>
<evidence type="ECO:0000256" key="6">
    <source>
        <dbReference type="ARBA" id="ARBA00022622"/>
    </source>
</evidence>
<dbReference type="Gene3D" id="3.10.200.10">
    <property type="entry name" value="Alpha carbonic anhydrase"/>
    <property type="match status" value="1"/>
</dbReference>
<evidence type="ECO:0000256" key="9">
    <source>
        <dbReference type="ARBA" id="ARBA00022833"/>
    </source>
</evidence>
<dbReference type="Pfam" id="PF00194">
    <property type="entry name" value="Carb_anhydrase"/>
    <property type="match status" value="1"/>
</dbReference>
<comment type="function">
    <text evidence="15">Catalyzes the reversible hydration of carbon dioxide into bicarbonate and protons and thus is essential to maintaining intracellular and extracellular pH. May stimulate the sodium/bicarbonate transporter activity of SLC4A4 that acts in pH homeostasis. It is essential for acid overload removal from the retina and retina epithelium, and acid release in the choriocapillaris in the choroid.</text>
</comment>
<evidence type="ECO:0000256" key="14">
    <source>
        <dbReference type="ARBA" id="ARBA00023288"/>
    </source>
</evidence>
<keyword evidence="7 17" id="KW-0479">Metal-binding</keyword>